<protein>
    <submittedName>
        <fullName evidence="1">Uncharacterized protein</fullName>
    </submittedName>
</protein>
<gene>
    <name evidence="1" type="ORF">KL86CIT2_390083</name>
</gene>
<reference evidence="1" key="1">
    <citation type="submission" date="2016-04" db="EMBL/GenBank/DDBJ databases">
        <authorList>
            <person name="Evans L.H."/>
            <person name="Alamgir A."/>
            <person name="Owens N."/>
            <person name="Weber N.D."/>
            <person name="Virtaneva K."/>
            <person name="Barbian K."/>
            <person name="Babar A."/>
            <person name="Rosenke K."/>
        </authorList>
    </citation>
    <scope>NUCLEOTIDE SEQUENCE</scope>
    <source>
        <strain evidence="1">86-2</strain>
    </source>
</reference>
<organism evidence="1">
    <name type="scientific">uncultured Citrobacter sp</name>
    <dbReference type="NCBI Taxonomy" id="200446"/>
    <lineage>
        <taxon>Bacteria</taxon>
        <taxon>Pseudomonadati</taxon>
        <taxon>Pseudomonadota</taxon>
        <taxon>Gammaproteobacteria</taxon>
        <taxon>Enterobacterales</taxon>
        <taxon>Enterobacteriaceae</taxon>
        <taxon>Citrobacter</taxon>
        <taxon>environmental samples</taxon>
    </lineage>
</organism>
<accession>A0A212IDV0</accession>
<proteinExistence type="predicted"/>
<dbReference type="EMBL" id="FLUA01000037">
    <property type="protein sequence ID" value="SBV64701.1"/>
    <property type="molecule type" value="Genomic_DNA"/>
</dbReference>
<evidence type="ECO:0000313" key="1">
    <source>
        <dbReference type="EMBL" id="SBV64701.1"/>
    </source>
</evidence>
<dbReference type="AlphaFoldDB" id="A0A212IDV0"/>
<name>A0A212IDV0_9ENTR</name>
<sequence>MLAHNARIWALCTLPPLAFQLPEHYLNSKDVSSPASYRKALLNSNANCLTKCYQKQEKI</sequence>